<evidence type="ECO:0000313" key="1">
    <source>
        <dbReference type="EMBL" id="KJH44395.1"/>
    </source>
</evidence>
<proteinExistence type="predicted"/>
<reference evidence="2" key="2">
    <citation type="journal article" date="2016" name="Sci. Rep.">
        <title>Dictyocaulus viviparus genome, variome and transcriptome elucidate lungworm biology and support future intervention.</title>
        <authorList>
            <person name="McNulty S.N."/>
            <person name="Strube C."/>
            <person name="Rosa B.A."/>
            <person name="Martin J.C."/>
            <person name="Tyagi R."/>
            <person name="Choi Y.J."/>
            <person name="Wang Q."/>
            <person name="Hallsworth Pepin K."/>
            <person name="Zhang X."/>
            <person name="Ozersky P."/>
            <person name="Wilson R.K."/>
            <person name="Sternberg P.W."/>
            <person name="Gasser R.B."/>
            <person name="Mitreva M."/>
        </authorList>
    </citation>
    <scope>NUCLEOTIDE SEQUENCE [LARGE SCALE GENOMIC DNA]</scope>
    <source>
        <strain evidence="2">HannoverDv2000</strain>
    </source>
</reference>
<keyword evidence="2" id="KW-1185">Reference proteome</keyword>
<reference evidence="1 2" key="1">
    <citation type="submission" date="2013-11" db="EMBL/GenBank/DDBJ databases">
        <title>Draft genome of the bovine lungworm Dictyocaulus viviparus.</title>
        <authorList>
            <person name="Mitreva M."/>
        </authorList>
    </citation>
    <scope>NUCLEOTIDE SEQUENCE [LARGE SCALE GENOMIC DNA]</scope>
    <source>
        <strain evidence="1 2">HannoverDv2000</strain>
    </source>
</reference>
<organism evidence="1 2">
    <name type="scientific">Dictyocaulus viviparus</name>
    <name type="common">Bovine lungworm</name>
    <dbReference type="NCBI Taxonomy" id="29172"/>
    <lineage>
        <taxon>Eukaryota</taxon>
        <taxon>Metazoa</taxon>
        <taxon>Ecdysozoa</taxon>
        <taxon>Nematoda</taxon>
        <taxon>Chromadorea</taxon>
        <taxon>Rhabditida</taxon>
        <taxon>Rhabditina</taxon>
        <taxon>Rhabditomorpha</taxon>
        <taxon>Strongyloidea</taxon>
        <taxon>Metastrongylidae</taxon>
        <taxon>Dictyocaulus</taxon>
    </lineage>
</organism>
<evidence type="ECO:0000313" key="2">
    <source>
        <dbReference type="Proteomes" id="UP000053766"/>
    </source>
</evidence>
<dbReference type="EMBL" id="KN716477">
    <property type="protein sequence ID" value="KJH44395.1"/>
    <property type="molecule type" value="Genomic_DNA"/>
</dbReference>
<sequence>MVLESGLQVSTSRLFFVDRHFIRRQPRAVHERRKANGVRGVARDCGSNCHLRLRSDDVVYTVHLHRWRQLPVPHNKSLPVVENADVVPLVQYMESESSTRARLSHVTGDCIYRAQVADAKDSSIVNLCDSHNVFCCYASLPINPKVGCMQHDRAVIRELVKKELYKEV</sequence>
<protein>
    <submittedName>
        <fullName evidence="1">Uncharacterized protein</fullName>
    </submittedName>
</protein>
<accession>A0A0D8XIB7</accession>
<dbReference type="AlphaFoldDB" id="A0A0D8XIB7"/>
<gene>
    <name evidence="1" type="ORF">DICVIV_09583</name>
</gene>
<dbReference type="Proteomes" id="UP000053766">
    <property type="component" value="Unassembled WGS sequence"/>
</dbReference>
<dbReference type="OrthoDB" id="5851387at2759"/>
<name>A0A0D8XIB7_DICVI</name>